<dbReference type="InterPro" id="IPR017686">
    <property type="entry name" value="Phg/plasmid-like_prot"/>
</dbReference>
<dbReference type="Proteomes" id="UP000254425">
    <property type="component" value="Chromosome"/>
</dbReference>
<reference evidence="1 2" key="1">
    <citation type="submission" date="2018-07" db="EMBL/GenBank/DDBJ databases">
        <title>Draft genome of the type strain Streptomyces armeniacus ATCC 15676.</title>
        <authorList>
            <person name="Labana P."/>
            <person name="Gosse J.T."/>
            <person name="Boddy C.N."/>
        </authorList>
    </citation>
    <scope>NUCLEOTIDE SEQUENCE [LARGE SCALE GENOMIC DNA]</scope>
    <source>
        <strain evidence="1 2">ATCC 15676</strain>
    </source>
</reference>
<dbReference type="AlphaFoldDB" id="A0A345XVX3"/>
<dbReference type="InterPro" id="IPR026325">
    <property type="entry name" value="DUF932"/>
</dbReference>
<sequence>MISTDVNEGFATERAEQLSAARRWEEDLQARINQGTVERLPDGRYRVMTGWDAGEILSARGVPQHGLDTTLGSAALYSSVPAWHGLGNIIPGGITDVDKVLDLAGIAYQVELVPALYRWDGANRTHPGRFHTVRTDTGAALGVVGRGYEVIQNRDGFAFLQELVNDSQVIWESAGALREGKKVFLSMRLPERVRVDAEGINDEIVPFLTAVNSHDGWSPFTVCVTPWRPVCANTERFAVRDAYSRWTIRHTKSARDRVREARRTLGLSVRYFDHWAQEETALARTDLAIDEFQNLISELWPIEDDATARRKRNADTRREKVTALFENEAQRTGRTAYAGERAVTEYLDHYASIRPSGALKDNTLGARGQRLLEGTDDEVKSTAHRRLMALRQR</sequence>
<evidence type="ECO:0000313" key="2">
    <source>
        <dbReference type="Proteomes" id="UP000254425"/>
    </source>
</evidence>
<dbReference type="NCBIfam" id="TIGR03299">
    <property type="entry name" value="LGT_TIGR03299"/>
    <property type="match status" value="1"/>
</dbReference>
<organism evidence="1 2">
    <name type="scientific">Streptomyces armeniacus</name>
    <dbReference type="NCBI Taxonomy" id="83291"/>
    <lineage>
        <taxon>Bacteria</taxon>
        <taxon>Bacillati</taxon>
        <taxon>Actinomycetota</taxon>
        <taxon>Actinomycetes</taxon>
        <taxon>Kitasatosporales</taxon>
        <taxon>Streptomycetaceae</taxon>
        <taxon>Streptomyces</taxon>
    </lineage>
</organism>
<gene>
    <name evidence="1" type="ORF">DVA86_27310</name>
</gene>
<dbReference type="KEGG" id="sarm:DVA86_27310"/>
<protein>
    <submittedName>
        <fullName evidence="1">DUF932 domain-containing protein</fullName>
    </submittedName>
</protein>
<dbReference type="Pfam" id="PF06067">
    <property type="entry name" value="DUF932"/>
    <property type="match status" value="1"/>
</dbReference>
<evidence type="ECO:0000313" key="1">
    <source>
        <dbReference type="EMBL" id="AXK35789.1"/>
    </source>
</evidence>
<accession>A0A345XVX3</accession>
<proteinExistence type="predicted"/>
<name>A0A345XVX3_9ACTN</name>
<dbReference type="EMBL" id="CP031320">
    <property type="protein sequence ID" value="AXK35789.1"/>
    <property type="molecule type" value="Genomic_DNA"/>
</dbReference>
<keyword evidence="2" id="KW-1185">Reference proteome</keyword>
<dbReference type="RefSeq" id="WP_208882212.1">
    <property type="nucleotide sequence ID" value="NZ_CP031320.1"/>
</dbReference>